<organism evidence="1 2">
    <name type="scientific">Avena sativa</name>
    <name type="common">Oat</name>
    <dbReference type="NCBI Taxonomy" id="4498"/>
    <lineage>
        <taxon>Eukaryota</taxon>
        <taxon>Viridiplantae</taxon>
        <taxon>Streptophyta</taxon>
        <taxon>Embryophyta</taxon>
        <taxon>Tracheophyta</taxon>
        <taxon>Spermatophyta</taxon>
        <taxon>Magnoliopsida</taxon>
        <taxon>Liliopsida</taxon>
        <taxon>Poales</taxon>
        <taxon>Poaceae</taxon>
        <taxon>BOP clade</taxon>
        <taxon>Pooideae</taxon>
        <taxon>Poodae</taxon>
        <taxon>Poeae</taxon>
        <taxon>Poeae Chloroplast Group 1 (Aveneae type)</taxon>
        <taxon>Aveninae</taxon>
        <taxon>Avena</taxon>
    </lineage>
</organism>
<proteinExistence type="predicted"/>
<evidence type="ECO:0000313" key="1">
    <source>
        <dbReference type="EnsemblPlants" id="AVESA.00010b.r2.2AG0255990.2.CDS"/>
    </source>
</evidence>
<reference evidence="1" key="2">
    <citation type="submission" date="2025-09" db="UniProtKB">
        <authorList>
            <consortium name="EnsemblPlants"/>
        </authorList>
    </citation>
    <scope>IDENTIFICATION</scope>
</reference>
<keyword evidence="2" id="KW-1185">Reference proteome</keyword>
<dbReference type="Proteomes" id="UP001732700">
    <property type="component" value="Chromosome 2A"/>
</dbReference>
<reference evidence="1" key="1">
    <citation type="submission" date="2021-05" db="EMBL/GenBank/DDBJ databases">
        <authorList>
            <person name="Scholz U."/>
            <person name="Mascher M."/>
            <person name="Fiebig A."/>
        </authorList>
    </citation>
    <scope>NUCLEOTIDE SEQUENCE [LARGE SCALE GENOMIC DNA]</scope>
</reference>
<sequence>MGLGGVGWRRVGSKVQGWGWENCLRSQGFSSAAIPSHMESVGFIGLGNMGSHMARNLINAGYRVSVHDVNENAMKRFSDDGIPTRQSPLQVSESSDVVITMLPSSSHVLDVYNGQSGLLGNGGLLGPWLYIDSSTVDPQTSRKISMDMSRCNLKEKKGYAQKPMILDAPVSGGVPAAEAGTLTFMVGGLEEAYVAAKPLLLAMGKKLIYCGGAGNGSAAKICNNMAMAISMLGVSEAFALGQNLGIKASTLTDIFNCSSARCWSRYCPSHLFCCGLRCSIRRALLLQTLNCGSGA</sequence>
<dbReference type="EnsemblPlants" id="AVESA.00010b.r2.2AG0255990.2">
    <property type="protein sequence ID" value="AVESA.00010b.r2.2AG0255990.2.CDS"/>
    <property type="gene ID" value="AVESA.00010b.r2.2AG0255990"/>
</dbReference>
<protein>
    <submittedName>
        <fullName evidence="1">Uncharacterized protein</fullName>
    </submittedName>
</protein>
<name>A0ACD5UI45_AVESA</name>
<accession>A0ACD5UI45</accession>
<evidence type="ECO:0000313" key="2">
    <source>
        <dbReference type="Proteomes" id="UP001732700"/>
    </source>
</evidence>